<evidence type="ECO:0000313" key="4">
    <source>
        <dbReference type="Proteomes" id="UP000269872"/>
    </source>
</evidence>
<name>A0A3M6EZ99_9PSED</name>
<keyword evidence="2" id="KW-0812">Transmembrane</keyword>
<accession>A0A3M6EZ99</accession>
<evidence type="ECO:0000256" key="1">
    <source>
        <dbReference type="SAM" id="MobiDB-lite"/>
    </source>
</evidence>
<dbReference type="EMBL" id="RBUY01000143">
    <property type="protein sequence ID" value="RMV73056.1"/>
    <property type="molecule type" value="Genomic_DNA"/>
</dbReference>
<feature type="transmembrane region" description="Helical" evidence="2">
    <location>
        <begin position="46"/>
        <end position="67"/>
    </location>
</feature>
<dbReference type="Proteomes" id="UP000269872">
    <property type="component" value="Unassembled WGS sequence"/>
</dbReference>
<keyword evidence="2" id="KW-0472">Membrane</keyword>
<dbReference type="RefSeq" id="WP_017709320.1">
    <property type="nucleotide sequence ID" value="NZ_RBUY01000143.1"/>
</dbReference>
<organism evidence="3 4">
    <name type="scientific">Pseudomonas caricapapayae</name>
    <dbReference type="NCBI Taxonomy" id="46678"/>
    <lineage>
        <taxon>Bacteria</taxon>
        <taxon>Pseudomonadati</taxon>
        <taxon>Pseudomonadota</taxon>
        <taxon>Gammaproteobacteria</taxon>
        <taxon>Pseudomonadales</taxon>
        <taxon>Pseudomonadaceae</taxon>
        <taxon>Pseudomonas</taxon>
    </lineage>
</organism>
<reference evidence="3 4" key="1">
    <citation type="submission" date="2018-08" db="EMBL/GenBank/DDBJ databases">
        <title>Recombination of ecologically and evolutionarily significant loci maintains genetic cohesion in the Pseudomonas syringae species complex.</title>
        <authorList>
            <person name="Dillon M."/>
            <person name="Thakur S."/>
            <person name="Almeida R.N.D."/>
            <person name="Weir B.S."/>
            <person name="Guttman D.S."/>
        </authorList>
    </citation>
    <scope>NUCLEOTIDE SEQUENCE [LARGE SCALE GENOMIC DNA]</scope>
    <source>
        <strain evidence="3 4">ICMP 7496</strain>
    </source>
</reference>
<proteinExistence type="predicted"/>
<protein>
    <submittedName>
        <fullName evidence="3">Uncharacterized protein</fullName>
    </submittedName>
</protein>
<comment type="caution">
    <text evidence="3">The sequence shown here is derived from an EMBL/GenBank/DDBJ whole genome shotgun (WGS) entry which is preliminary data.</text>
</comment>
<keyword evidence="2" id="KW-1133">Transmembrane helix</keyword>
<dbReference type="AlphaFoldDB" id="A0A3M6EZ99"/>
<feature type="transmembrane region" description="Helical" evidence="2">
    <location>
        <begin position="112"/>
        <end position="134"/>
    </location>
</feature>
<evidence type="ECO:0000256" key="2">
    <source>
        <dbReference type="SAM" id="Phobius"/>
    </source>
</evidence>
<gene>
    <name evidence="3" type="ORF">ALP05_04280</name>
</gene>
<sequence>MFWNRDKTINVKLMTPVALEVSQSPNQPPPAPSTATSQDSKTNTDLALKLVTLGAVASQTALVIYGYSHMVGYYEQFGINTNELALSTPTLLLQGYINILTGALRASNSFPIIGPGLMALAFVLLAAVFVTVITKRLKAEVIIGLSTWIGISMFVAFFAPAIGVNKGIDEGQKDFTKFTHLKTPHGLESLQTIVTDKQVRLTGHLILADSKSTFLLVDQTVFKIDDKSGRVVRQADLKAREKALEEPTKESPKS</sequence>
<feature type="region of interest" description="Disordered" evidence="1">
    <location>
        <begin position="20"/>
        <end position="40"/>
    </location>
</feature>
<feature type="transmembrane region" description="Helical" evidence="2">
    <location>
        <begin position="141"/>
        <end position="163"/>
    </location>
</feature>
<evidence type="ECO:0000313" key="3">
    <source>
        <dbReference type="EMBL" id="RMV73056.1"/>
    </source>
</evidence>